<evidence type="ECO:0000313" key="2">
    <source>
        <dbReference type="EMBL" id="PQQ14273.1"/>
    </source>
</evidence>
<reference evidence="2 3" key="1">
    <citation type="submission" date="2018-02" db="EMBL/GenBank/DDBJ databases">
        <title>Draft genome of wild Prunus yedoensis var. nudiflora.</title>
        <authorList>
            <person name="Baek S."/>
            <person name="Kim J.-H."/>
            <person name="Choi K."/>
            <person name="Kim G.-B."/>
            <person name="Cho A."/>
            <person name="Jang H."/>
            <person name="Shin C.-H."/>
            <person name="Yu H.-J."/>
            <person name="Mun J.-H."/>
        </authorList>
    </citation>
    <scope>NUCLEOTIDE SEQUENCE [LARGE SCALE GENOMIC DNA]</scope>
    <source>
        <strain evidence="3">cv. Jeju island</strain>
        <tissue evidence="2">Leaf</tissue>
    </source>
</reference>
<accession>A0A314Z6U9</accession>
<evidence type="ECO:0000313" key="3">
    <source>
        <dbReference type="Proteomes" id="UP000250321"/>
    </source>
</evidence>
<organism evidence="2 3">
    <name type="scientific">Prunus yedoensis var. nudiflora</name>
    <dbReference type="NCBI Taxonomy" id="2094558"/>
    <lineage>
        <taxon>Eukaryota</taxon>
        <taxon>Viridiplantae</taxon>
        <taxon>Streptophyta</taxon>
        <taxon>Embryophyta</taxon>
        <taxon>Tracheophyta</taxon>
        <taxon>Spermatophyta</taxon>
        <taxon>Magnoliopsida</taxon>
        <taxon>eudicotyledons</taxon>
        <taxon>Gunneridae</taxon>
        <taxon>Pentapetalae</taxon>
        <taxon>rosids</taxon>
        <taxon>fabids</taxon>
        <taxon>Rosales</taxon>
        <taxon>Rosaceae</taxon>
        <taxon>Amygdaloideae</taxon>
        <taxon>Amygdaleae</taxon>
        <taxon>Prunus</taxon>
    </lineage>
</organism>
<protein>
    <submittedName>
        <fullName evidence="2">Uncharacterized protein</fullName>
    </submittedName>
</protein>
<sequence length="59" mass="6460">MVCSGTQEGTKESCANRAKSKKGKKAMQGRGRKTLSLLYSETPPVRFNQPKDTTPSSRT</sequence>
<dbReference type="Proteomes" id="UP000250321">
    <property type="component" value="Unassembled WGS sequence"/>
</dbReference>
<name>A0A314Z6U9_PRUYE</name>
<feature type="region of interest" description="Disordered" evidence="1">
    <location>
        <begin position="1"/>
        <end position="59"/>
    </location>
</feature>
<keyword evidence="3" id="KW-1185">Reference proteome</keyword>
<comment type="caution">
    <text evidence="2">The sequence shown here is derived from an EMBL/GenBank/DDBJ whole genome shotgun (WGS) entry which is preliminary data.</text>
</comment>
<gene>
    <name evidence="2" type="ORF">Pyn_19583</name>
</gene>
<feature type="compositionally biased region" description="Basic residues" evidence="1">
    <location>
        <begin position="18"/>
        <end position="33"/>
    </location>
</feature>
<evidence type="ECO:0000256" key="1">
    <source>
        <dbReference type="SAM" id="MobiDB-lite"/>
    </source>
</evidence>
<dbReference type="EMBL" id="PJQY01000267">
    <property type="protein sequence ID" value="PQQ14273.1"/>
    <property type="molecule type" value="Genomic_DNA"/>
</dbReference>
<feature type="compositionally biased region" description="Polar residues" evidence="1">
    <location>
        <begin position="50"/>
        <end position="59"/>
    </location>
</feature>
<dbReference type="AlphaFoldDB" id="A0A314Z6U9"/>
<proteinExistence type="predicted"/>